<organism evidence="2">
    <name type="scientific">freshwater metagenome</name>
    <dbReference type="NCBI Taxonomy" id="449393"/>
    <lineage>
        <taxon>unclassified sequences</taxon>
        <taxon>metagenomes</taxon>
        <taxon>ecological metagenomes</taxon>
    </lineage>
</organism>
<evidence type="ECO:0000256" key="1">
    <source>
        <dbReference type="SAM" id="MobiDB-lite"/>
    </source>
</evidence>
<gene>
    <name evidence="2" type="ORF">UFOPK3786_00441</name>
</gene>
<evidence type="ECO:0000313" key="2">
    <source>
        <dbReference type="EMBL" id="CAB4947911.1"/>
    </source>
</evidence>
<dbReference type="EMBL" id="CAFBNK010000060">
    <property type="protein sequence ID" value="CAB4947911.1"/>
    <property type="molecule type" value="Genomic_DNA"/>
</dbReference>
<reference evidence="2" key="1">
    <citation type="submission" date="2020-05" db="EMBL/GenBank/DDBJ databases">
        <authorList>
            <person name="Chiriac C."/>
            <person name="Salcher M."/>
            <person name="Ghai R."/>
            <person name="Kavagutti S V."/>
        </authorList>
    </citation>
    <scope>NUCLEOTIDE SEQUENCE</scope>
</reference>
<dbReference type="AlphaFoldDB" id="A0A6J7JYL3"/>
<feature type="region of interest" description="Disordered" evidence="1">
    <location>
        <begin position="46"/>
        <end position="67"/>
    </location>
</feature>
<accession>A0A6J7JYL3</accession>
<protein>
    <submittedName>
        <fullName evidence="2">Unannotated protein</fullName>
    </submittedName>
</protein>
<sequence length="67" mass="6888">MFSSTGSTIKQAIVDECFLKIASSESALLYGTTKTFPVTKFESVTGVGKSSSPAASTFGLAETTKGS</sequence>
<name>A0A6J7JYL3_9ZZZZ</name>
<proteinExistence type="predicted"/>